<feature type="non-terminal residue" evidence="1">
    <location>
        <position position="1"/>
    </location>
</feature>
<dbReference type="AlphaFoldDB" id="A0AAE1BF96"/>
<protein>
    <submittedName>
        <fullName evidence="1">Uncharacterized protein</fullName>
    </submittedName>
</protein>
<dbReference type="EMBL" id="JAWQEG010008948">
    <property type="protein sequence ID" value="KAK3849406.1"/>
    <property type="molecule type" value="Genomic_DNA"/>
</dbReference>
<accession>A0AAE1BF96</accession>
<evidence type="ECO:0000313" key="2">
    <source>
        <dbReference type="Proteomes" id="UP001286313"/>
    </source>
</evidence>
<reference evidence="1" key="1">
    <citation type="submission" date="2023-10" db="EMBL/GenBank/DDBJ databases">
        <title>Genome assemblies of two species of porcelain crab, Petrolisthes cinctipes and Petrolisthes manimaculis (Anomura: Porcellanidae).</title>
        <authorList>
            <person name="Angst P."/>
        </authorList>
    </citation>
    <scope>NUCLEOTIDE SEQUENCE</scope>
    <source>
        <strain evidence="1">PB745_01</strain>
        <tissue evidence="1">Gill</tissue>
    </source>
</reference>
<gene>
    <name evidence="1" type="ORF">Pcinc_043840</name>
</gene>
<comment type="caution">
    <text evidence="1">The sequence shown here is derived from an EMBL/GenBank/DDBJ whole genome shotgun (WGS) entry which is preliminary data.</text>
</comment>
<organism evidence="1 2">
    <name type="scientific">Petrolisthes cinctipes</name>
    <name type="common">Flat porcelain crab</name>
    <dbReference type="NCBI Taxonomy" id="88211"/>
    <lineage>
        <taxon>Eukaryota</taxon>
        <taxon>Metazoa</taxon>
        <taxon>Ecdysozoa</taxon>
        <taxon>Arthropoda</taxon>
        <taxon>Crustacea</taxon>
        <taxon>Multicrustacea</taxon>
        <taxon>Malacostraca</taxon>
        <taxon>Eumalacostraca</taxon>
        <taxon>Eucarida</taxon>
        <taxon>Decapoda</taxon>
        <taxon>Pleocyemata</taxon>
        <taxon>Anomura</taxon>
        <taxon>Galatheoidea</taxon>
        <taxon>Porcellanidae</taxon>
        <taxon>Petrolisthes</taxon>
    </lineage>
</organism>
<proteinExistence type="predicted"/>
<sequence length="53" mass="5095">EAKGTGGRHGGGGVWVEKVEEEWGVGGEVGGGVGGGKEGGGVGVVCVEKKEEA</sequence>
<evidence type="ECO:0000313" key="1">
    <source>
        <dbReference type="EMBL" id="KAK3849406.1"/>
    </source>
</evidence>
<keyword evidence="2" id="KW-1185">Reference proteome</keyword>
<name>A0AAE1BF96_PETCI</name>
<dbReference type="Proteomes" id="UP001286313">
    <property type="component" value="Unassembled WGS sequence"/>
</dbReference>